<dbReference type="Proteomes" id="UP000621799">
    <property type="component" value="Unassembled WGS sequence"/>
</dbReference>
<dbReference type="AlphaFoldDB" id="A0A928VXG8"/>
<comment type="caution">
    <text evidence="1">The sequence shown here is derived from an EMBL/GenBank/DDBJ whole genome shotgun (WGS) entry which is preliminary data.</text>
</comment>
<evidence type="ECO:0000313" key="2">
    <source>
        <dbReference type="Proteomes" id="UP000621799"/>
    </source>
</evidence>
<organism evidence="1 2">
    <name type="scientific">Zarconia navalis LEGE 11467</name>
    <dbReference type="NCBI Taxonomy" id="1828826"/>
    <lineage>
        <taxon>Bacteria</taxon>
        <taxon>Bacillati</taxon>
        <taxon>Cyanobacteriota</taxon>
        <taxon>Cyanophyceae</taxon>
        <taxon>Oscillatoriophycideae</taxon>
        <taxon>Oscillatoriales</taxon>
        <taxon>Oscillatoriales incertae sedis</taxon>
        <taxon>Zarconia</taxon>
        <taxon>Zarconia navalis</taxon>
    </lineage>
</organism>
<name>A0A928VXG8_9CYAN</name>
<sequence length="113" mass="12717">MNAQQTTTQQLLSHWLQAPQLNELTKAFGSHLERIHPDSLTRLIATIAVAIEFDLTPSMAADESKIWYFTWDEAHQEFDRAIAIVDSLPREFHAKLLIAVTSCLEGQPESLSA</sequence>
<keyword evidence="2" id="KW-1185">Reference proteome</keyword>
<dbReference type="EMBL" id="JADEXN010000043">
    <property type="protein sequence ID" value="MBE9039943.1"/>
    <property type="molecule type" value="Genomic_DNA"/>
</dbReference>
<reference evidence="1" key="1">
    <citation type="submission" date="2020-10" db="EMBL/GenBank/DDBJ databases">
        <authorList>
            <person name="Castelo-Branco R."/>
            <person name="Eusebio N."/>
            <person name="Adriana R."/>
            <person name="Vieira A."/>
            <person name="Brugerolle De Fraissinette N."/>
            <person name="Rezende De Castro R."/>
            <person name="Schneider M.P."/>
            <person name="Vasconcelos V."/>
            <person name="Leao P.N."/>
        </authorList>
    </citation>
    <scope>NUCLEOTIDE SEQUENCE</scope>
    <source>
        <strain evidence="1">LEGE 11467</strain>
    </source>
</reference>
<proteinExistence type="predicted"/>
<evidence type="ECO:0000313" key="1">
    <source>
        <dbReference type="EMBL" id="MBE9039943.1"/>
    </source>
</evidence>
<protein>
    <submittedName>
        <fullName evidence="1">Uncharacterized protein</fullName>
    </submittedName>
</protein>
<accession>A0A928VXG8</accession>
<gene>
    <name evidence="1" type="ORF">IQ235_03940</name>
</gene>
<dbReference type="RefSeq" id="WP_264320201.1">
    <property type="nucleotide sequence ID" value="NZ_JADEXN010000043.1"/>
</dbReference>